<comment type="caution">
    <text evidence="10">The sequence shown here is derived from an EMBL/GenBank/DDBJ whole genome shotgun (WGS) entry which is preliminary data.</text>
</comment>
<keyword evidence="13" id="KW-1185">Reference proteome</keyword>
<dbReference type="PANTHER" id="PTHR30347:SF1">
    <property type="entry name" value="MECHANOSENSITIVE CHANNEL MSCK"/>
    <property type="match status" value="1"/>
</dbReference>
<dbReference type="EMBL" id="LJTC01000002">
    <property type="protein sequence ID" value="KPM85038.1"/>
    <property type="molecule type" value="Genomic_DNA"/>
</dbReference>
<organism evidence="10 12">
    <name type="scientific">Pseudoalteromonas lipolytica</name>
    <dbReference type="NCBI Taxonomy" id="570156"/>
    <lineage>
        <taxon>Bacteria</taxon>
        <taxon>Pseudomonadati</taxon>
        <taxon>Pseudomonadota</taxon>
        <taxon>Gammaproteobacteria</taxon>
        <taxon>Alteromonadales</taxon>
        <taxon>Pseudoalteromonadaceae</taxon>
        <taxon>Pseudoalteromonas</taxon>
    </lineage>
</organism>
<sequence length="290" mass="32508">MTLADLQSALSFVLFTYNDVQITVLKVIQVPLVLFLMWFVVTWIGRLIKKALQAKNLGPDTVHLFTRIYLVVTIAVLVFTSLEVLNIPLTAFAFVSGAIAIGVGFGAQNIINNFISGWILMWERPIRIGDFLEVGTAKGVVETINTRSTRIRRNDGVHMLVPNSHLLENTVTNWTLIDRNARSFVNVGVAYGSDVVLVEKLMKQILNEHPAILKTPASSVLFDDFADSSLTFSAIFWVCAESEAPLRQVRSELRFSIYKVFAENNITIAFPQRDIHIDGEIALTRRNSQK</sequence>
<dbReference type="RefSeq" id="WP_054551795.1">
    <property type="nucleotide sequence ID" value="NZ_JAQPZS010000016.1"/>
</dbReference>
<dbReference type="Gene3D" id="2.30.30.60">
    <property type="match status" value="1"/>
</dbReference>
<dbReference type="Proteomes" id="UP001377972">
    <property type="component" value="Unassembled WGS sequence"/>
</dbReference>
<dbReference type="Pfam" id="PF21082">
    <property type="entry name" value="MS_channel_3rd"/>
    <property type="match status" value="1"/>
</dbReference>
<dbReference type="GO" id="GO:0005886">
    <property type="term" value="C:plasma membrane"/>
    <property type="evidence" value="ECO:0007669"/>
    <property type="project" value="UniProtKB-SubCell"/>
</dbReference>
<keyword evidence="4 7" id="KW-0812">Transmembrane</keyword>
<dbReference type="SUPFAM" id="SSF82689">
    <property type="entry name" value="Mechanosensitive channel protein MscS (YggB), C-terminal domain"/>
    <property type="match status" value="1"/>
</dbReference>
<dbReference type="OrthoDB" id="9799209at2"/>
<dbReference type="InterPro" id="IPR011066">
    <property type="entry name" value="MscS_channel_C_sf"/>
</dbReference>
<evidence type="ECO:0000313" key="13">
    <source>
        <dbReference type="Proteomes" id="UP001377972"/>
    </source>
</evidence>
<evidence type="ECO:0000256" key="2">
    <source>
        <dbReference type="ARBA" id="ARBA00008017"/>
    </source>
</evidence>
<dbReference type="Pfam" id="PF00924">
    <property type="entry name" value="MS_channel_2nd"/>
    <property type="match status" value="1"/>
</dbReference>
<dbReference type="InterPro" id="IPR011014">
    <property type="entry name" value="MscS_channel_TM-2"/>
</dbReference>
<evidence type="ECO:0000256" key="1">
    <source>
        <dbReference type="ARBA" id="ARBA00004651"/>
    </source>
</evidence>
<dbReference type="PANTHER" id="PTHR30347">
    <property type="entry name" value="POTASSIUM CHANNEL RELATED"/>
    <property type="match status" value="1"/>
</dbReference>
<dbReference type="PATRIC" id="fig|570156.3.peg.894"/>
<dbReference type="InterPro" id="IPR010920">
    <property type="entry name" value="LSM_dom_sf"/>
</dbReference>
<accession>A0A0P7EA58</accession>
<evidence type="ECO:0000259" key="8">
    <source>
        <dbReference type="Pfam" id="PF00924"/>
    </source>
</evidence>
<keyword evidence="6 7" id="KW-0472">Membrane</keyword>
<comment type="similarity">
    <text evidence="2">Belongs to the MscS (TC 1.A.23) family.</text>
</comment>
<evidence type="ECO:0000313" key="12">
    <source>
        <dbReference type="Proteomes" id="UP000050378"/>
    </source>
</evidence>
<keyword evidence="5 7" id="KW-1133">Transmembrane helix</keyword>
<feature type="transmembrane region" description="Helical" evidence="7">
    <location>
        <begin position="91"/>
        <end position="111"/>
    </location>
</feature>
<gene>
    <name evidence="10" type="ORF">AOG27_04545</name>
    <name evidence="11" type="ORF">PQI24_15685</name>
</gene>
<evidence type="ECO:0000256" key="5">
    <source>
        <dbReference type="ARBA" id="ARBA00022989"/>
    </source>
</evidence>
<evidence type="ECO:0000256" key="7">
    <source>
        <dbReference type="SAM" id="Phobius"/>
    </source>
</evidence>
<evidence type="ECO:0000256" key="6">
    <source>
        <dbReference type="ARBA" id="ARBA00023136"/>
    </source>
</evidence>
<dbReference type="GO" id="GO:0008381">
    <property type="term" value="F:mechanosensitive monoatomic ion channel activity"/>
    <property type="evidence" value="ECO:0007669"/>
    <property type="project" value="UniProtKB-ARBA"/>
</dbReference>
<feature type="transmembrane region" description="Helical" evidence="7">
    <location>
        <begin position="20"/>
        <end position="44"/>
    </location>
</feature>
<dbReference type="InterPro" id="IPR023408">
    <property type="entry name" value="MscS_beta-dom_sf"/>
</dbReference>
<dbReference type="InterPro" id="IPR052702">
    <property type="entry name" value="MscS-like_channel"/>
</dbReference>
<reference evidence="10 12" key="1">
    <citation type="submission" date="2015-09" db="EMBL/GenBank/DDBJ databases">
        <title>Draft Genome Sequence of Pseudoalteromonas lipolytica UCD-48B.</title>
        <authorList>
            <person name="Krusor M."/>
            <person name="Coil D.A."/>
            <person name="Lang J.M."/>
            <person name="Eisen J.A."/>
            <person name="Alexiev A."/>
        </authorList>
    </citation>
    <scope>NUCLEOTIDE SEQUENCE [LARGE SCALE GENOMIC DNA]</scope>
    <source>
        <strain evidence="10 12">UCD-48B</strain>
    </source>
</reference>
<keyword evidence="3" id="KW-1003">Cell membrane</keyword>
<dbReference type="InterPro" id="IPR049278">
    <property type="entry name" value="MS_channel_C"/>
</dbReference>
<comment type="subcellular location">
    <subcellularLocation>
        <location evidence="1">Cell membrane</location>
        <topology evidence="1">Multi-pass membrane protein</topology>
    </subcellularLocation>
</comment>
<evidence type="ECO:0000256" key="3">
    <source>
        <dbReference type="ARBA" id="ARBA00022475"/>
    </source>
</evidence>
<dbReference type="AlphaFoldDB" id="A0A0P7EA58"/>
<feature type="transmembrane region" description="Helical" evidence="7">
    <location>
        <begin position="64"/>
        <end position="85"/>
    </location>
</feature>
<dbReference type="Gene3D" id="3.30.70.100">
    <property type="match status" value="1"/>
</dbReference>
<evidence type="ECO:0000313" key="10">
    <source>
        <dbReference type="EMBL" id="KPM85038.1"/>
    </source>
</evidence>
<name>A0A0P7EA58_9GAMM</name>
<evidence type="ECO:0000256" key="4">
    <source>
        <dbReference type="ARBA" id="ARBA00022692"/>
    </source>
</evidence>
<evidence type="ECO:0000259" key="9">
    <source>
        <dbReference type="Pfam" id="PF21082"/>
    </source>
</evidence>
<feature type="domain" description="Mechanosensitive ion channel MscS" evidence="8">
    <location>
        <begin position="109"/>
        <end position="175"/>
    </location>
</feature>
<dbReference type="EMBL" id="JAQPZS010000016">
    <property type="protein sequence ID" value="MEJ6497487.1"/>
    <property type="molecule type" value="Genomic_DNA"/>
</dbReference>
<dbReference type="Gene3D" id="1.10.287.1260">
    <property type="match status" value="1"/>
</dbReference>
<reference evidence="11 13" key="2">
    <citation type="submission" date="2023-01" db="EMBL/GenBank/DDBJ databases">
        <title>Trichodesmium-associated heterotrophic epibiont bacteria.</title>
        <authorList>
            <person name="Cleveland C.S."/>
            <person name="Webb E.A."/>
        </authorList>
    </citation>
    <scope>NUCLEOTIDE SEQUENCE [LARGE SCALE GENOMIC DNA]</scope>
    <source>
        <strain evidence="11 13">USCH2</strain>
    </source>
</reference>
<dbReference type="Proteomes" id="UP000050378">
    <property type="component" value="Unassembled WGS sequence"/>
</dbReference>
<feature type="domain" description="Mechanosensitive ion channel MscS C-terminal" evidence="9">
    <location>
        <begin position="185"/>
        <end position="268"/>
    </location>
</feature>
<evidence type="ECO:0000313" key="11">
    <source>
        <dbReference type="EMBL" id="MEJ6497487.1"/>
    </source>
</evidence>
<dbReference type="SUPFAM" id="SSF82861">
    <property type="entry name" value="Mechanosensitive channel protein MscS (YggB), transmembrane region"/>
    <property type="match status" value="1"/>
</dbReference>
<protein>
    <submittedName>
        <fullName evidence="10 11">Mechanosensitive ion channel</fullName>
    </submittedName>
</protein>
<dbReference type="SUPFAM" id="SSF50182">
    <property type="entry name" value="Sm-like ribonucleoproteins"/>
    <property type="match status" value="1"/>
</dbReference>
<proteinExistence type="inferred from homology"/>
<dbReference type="InterPro" id="IPR006685">
    <property type="entry name" value="MscS_channel_2nd"/>
</dbReference>